<gene>
    <name evidence="2" type="ORF">IMZ08_16190</name>
</gene>
<proteinExistence type="predicted"/>
<reference evidence="2 3" key="1">
    <citation type="submission" date="2020-10" db="EMBL/GenBank/DDBJ databases">
        <title>Bacillus sp. HD4P25, an endophyte from a halophyte.</title>
        <authorList>
            <person name="Sun J.-Q."/>
        </authorList>
    </citation>
    <scope>NUCLEOTIDE SEQUENCE [LARGE SCALE GENOMIC DNA]</scope>
    <source>
        <strain evidence="2 3">YIM 93174</strain>
    </source>
</reference>
<protein>
    <submittedName>
        <fullName evidence="2">Uncharacterized protein</fullName>
    </submittedName>
</protein>
<keyword evidence="1" id="KW-0472">Membrane</keyword>
<keyword evidence="3" id="KW-1185">Reference proteome</keyword>
<keyword evidence="1" id="KW-1133">Transmembrane helix</keyword>
<name>A0ABR9QM56_9BACI</name>
<evidence type="ECO:0000256" key="1">
    <source>
        <dbReference type="SAM" id="Phobius"/>
    </source>
</evidence>
<comment type="caution">
    <text evidence="2">The sequence shown here is derived from an EMBL/GenBank/DDBJ whole genome shotgun (WGS) entry which is preliminary data.</text>
</comment>
<sequence>MSSTFLLVLHTTTIEFQKVLEAESTYYKLLREYWYEYNFLTPTWWMLLLLTIITPIIWWILLDKTKIFEVITYGLFLGTIATILDSIGTKMMLWTYPIRLSPYLFPQFYPYDIALVIIPYMFIYQWVTHTKRFIVVAILLAAFVSYVAEPFFQWTGAYQTITWKHIYSFVIYPLIAIFTKFVMIFLSKKSARNHP</sequence>
<feature type="transmembrane region" description="Helical" evidence="1">
    <location>
        <begin position="134"/>
        <end position="154"/>
    </location>
</feature>
<organism evidence="2 3">
    <name type="scientific">Litchfieldia luteola</name>
    <dbReference type="NCBI Taxonomy" id="682179"/>
    <lineage>
        <taxon>Bacteria</taxon>
        <taxon>Bacillati</taxon>
        <taxon>Bacillota</taxon>
        <taxon>Bacilli</taxon>
        <taxon>Bacillales</taxon>
        <taxon>Bacillaceae</taxon>
        <taxon>Litchfieldia</taxon>
    </lineage>
</organism>
<dbReference type="Proteomes" id="UP001516662">
    <property type="component" value="Unassembled WGS sequence"/>
</dbReference>
<feature type="transmembrane region" description="Helical" evidence="1">
    <location>
        <begin position="42"/>
        <end position="61"/>
    </location>
</feature>
<dbReference type="EMBL" id="JADCLJ010000022">
    <property type="protein sequence ID" value="MBE4909593.1"/>
    <property type="molecule type" value="Genomic_DNA"/>
</dbReference>
<dbReference type="RefSeq" id="WP_193538392.1">
    <property type="nucleotide sequence ID" value="NZ_JADCLJ010000022.1"/>
</dbReference>
<accession>A0ABR9QM56</accession>
<evidence type="ECO:0000313" key="2">
    <source>
        <dbReference type="EMBL" id="MBE4909593.1"/>
    </source>
</evidence>
<feature type="transmembrane region" description="Helical" evidence="1">
    <location>
        <begin position="166"/>
        <end position="186"/>
    </location>
</feature>
<keyword evidence="1" id="KW-0812">Transmembrane</keyword>
<feature type="transmembrane region" description="Helical" evidence="1">
    <location>
        <begin position="73"/>
        <end position="96"/>
    </location>
</feature>
<dbReference type="NCBIfam" id="NF041644">
    <property type="entry name" value="CBO0543_fam"/>
    <property type="match status" value="1"/>
</dbReference>
<evidence type="ECO:0000313" key="3">
    <source>
        <dbReference type="Proteomes" id="UP001516662"/>
    </source>
</evidence>
<dbReference type="InterPro" id="IPR048147">
    <property type="entry name" value="CBO0543-like"/>
</dbReference>
<feature type="transmembrane region" description="Helical" evidence="1">
    <location>
        <begin position="108"/>
        <end position="127"/>
    </location>
</feature>